<name>A0ABC8L4I4_ERUVS</name>
<gene>
    <name evidence="2" type="ORF">ERUC_LOCUS31310</name>
</gene>
<keyword evidence="3" id="KW-1185">Reference proteome</keyword>
<sequence>MARLEEEIKNIGQTVTESHRQMRCCMQDMFDTFQRNIANMIPTQCSRAHTDTPHDSQADIPDNGNKSASQPNTSETRSIIQDALLFARTVAPISENVPFAGNSLN</sequence>
<organism evidence="2 3">
    <name type="scientific">Eruca vesicaria subsp. sativa</name>
    <name type="common">Garden rocket</name>
    <name type="synonym">Eruca sativa</name>
    <dbReference type="NCBI Taxonomy" id="29727"/>
    <lineage>
        <taxon>Eukaryota</taxon>
        <taxon>Viridiplantae</taxon>
        <taxon>Streptophyta</taxon>
        <taxon>Embryophyta</taxon>
        <taxon>Tracheophyta</taxon>
        <taxon>Spermatophyta</taxon>
        <taxon>Magnoliopsida</taxon>
        <taxon>eudicotyledons</taxon>
        <taxon>Gunneridae</taxon>
        <taxon>Pentapetalae</taxon>
        <taxon>rosids</taxon>
        <taxon>malvids</taxon>
        <taxon>Brassicales</taxon>
        <taxon>Brassicaceae</taxon>
        <taxon>Brassiceae</taxon>
        <taxon>Eruca</taxon>
    </lineage>
</organism>
<comment type="caution">
    <text evidence="2">The sequence shown here is derived from an EMBL/GenBank/DDBJ whole genome shotgun (WGS) entry which is preliminary data.</text>
</comment>
<reference evidence="2 3" key="1">
    <citation type="submission" date="2022-03" db="EMBL/GenBank/DDBJ databases">
        <authorList>
            <person name="Macdonald S."/>
            <person name="Ahmed S."/>
            <person name="Newling K."/>
        </authorList>
    </citation>
    <scope>NUCLEOTIDE SEQUENCE [LARGE SCALE GENOMIC DNA]</scope>
</reference>
<dbReference type="EMBL" id="CAKOAT010422932">
    <property type="protein sequence ID" value="CAH8370326.1"/>
    <property type="molecule type" value="Genomic_DNA"/>
</dbReference>
<feature type="compositionally biased region" description="Basic and acidic residues" evidence="1">
    <location>
        <begin position="48"/>
        <end position="57"/>
    </location>
</feature>
<feature type="compositionally biased region" description="Polar residues" evidence="1">
    <location>
        <begin position="64"/>
        <end position="76"/>
    </location>
</feature>
<dbReference type="AlphaFoldDB" id="A0ABC8L4I4"/>
<dbReference type="Proteomes" id="UP001642260">
    <property type="component" value="Unassembled WGS sequence"/>
</dbReference>
<feature type="region of interest" description="Disordered" evidence="1">
    <location>
        <begin position="44"/>
        <end position="76"/>
    </location>
</feature>
<accession>A0ABC8L4I4</accession>
<evidence type="ECO:0000256" key="1">
    <source>
        <dbReference type="SAM" id="MobiDB-lite"/>
    </source>
</evidence>
<evidence type="ECO:0000313" key="3">
    <source>
        <dbReference type="Proteomes" id="UP001642260"/>
    </source>
</evidence>
<proteinExistence type="predicted"/>
<evidence type="ECO:0000313" key="2">
    <source>
        <dbReference type="EMBL" id="CAH8370326.1"/>
    </source>
</evidence>
<protein>
    <submittedName>
        <fullName evidence="2">Uncharacterized protein</fullName>
    </submittedName>
</protein>